<name>A0A9W4X8T4_9GLOM</name>
<keyword evidence="2" id="KW-1185">Reference proteome</keyword>
<sequence length="51" mass="6018">MTFKMEPDININFPFQNISLFENVNESQLYDDKVISDIYVKEIVKSSDDKD</sequence>
<evidence type="ECO:0000313" key="1">
    <source>
        <dbReference type="EMBL" id="CAI2194629.1"/>
    </source>
</evidence>
<gene>
    <name evidence="1" type="ORF">FWILDA_LOCUS16672</name>
</gene>
<proteinExistence type="predicted"/>
<protein>
    <submittedName>
        <fullName evidence="1">3901_t:CDS:1</fullName>
    </submittedName>
</protein>
<accession>A0A9W4X8T4</accession>
<dbReference type="EMBL" id="CAMKVN010011191">
    <property type="protein sequence ID" value="CAI2194629.1"/>
    <property type="molecule type" value="Genomic_DNA"/>
</dbReference>
<dbReference type="AlphaFoldDB" id="A0A9W4X8T4"/>
<organism evidence="1 2">
    <name type="scientific">Funneliformis geosporum</name>
    <dbReference type="NCBI Taxonomy" id="1117311"/>
    <lineage>
        <taxon>Eukaryota</taxon>
        <taxon>Fungi</taxon>
        <taxon>Fungi incertae sedis</taxon>
        <taxon>Mucoromycota</taxon>
        <taxon>Glomeromycotina</taxon>
        <taxon>Glomeromycetes</taxon>
        <taxon>Glomerales</taxon>
        <taxon>Glomeraceae</taxon>
        <taxon>Funneliformis</taxon>
    </lineage>
</organism>
<comment type="caution">
    <text evidence="1">The sequence shown here is derived from an EMBL/GenBank/DDBJ whole genome shotgun (WGS) entry which is preliminary data.</text>
</comment>
<evidence type="ECO:0000313" key="2">
    <source>
        <dbReference type="Proteomes" id="UP001153678"/>
    </source>
</evidence>
<dbReference type="Proteomes" id="UP001153678">
    <property type="component" value="Unassembled WGS sequence"/>
</dbReference>
<reference evidence="1" key="1">
    <citation type="submission" date="2022-08" db="EMBL/GenBank/DDBJ databases">
        <authorList>
            <person name="Kallberg Y."/>
            <person name="Tangrot J."/>
            <person name="Rosling A."/>
        </authorList>
    </citation>
    <scope>NUCLEOTIDE SEQUENCE</scope>
    <source>
        <strain evidence="1">Wild A</strain>
    </source>
</reference>
<feature type="non-terminal residue" evidence="1">
    <location>
        <position position="51"/>
    </location>
</feature>